<dbReference type="EMBL" id="PKMF04001144">
    <property type="protein sequence ID" value="KAK7814037.1"/>
    <property type="molecule type" value="Genomic_DNA"/>
</dbReference>
<proteinExistence type="predicted"/>
<reference evidence="1 2" key="1">
    <citation type="journal article" date="2018" name="Sci. Data">
        <title>The draft genome sequence of cork oak.</title>
        <authorList>
            <person name="Ramos A.M."/>
            <person name="Usie A."/>
            <person name="Barbosa P."/>
            <person name="Barros P.M."/>
            <person name="Capote T."/>
            <person name="Chaves I."/>
            <person name="Simoes F."/>
            <person name="Abreu I."/>
            <person name="Carrasquinho I."/>
            <person name="Faro C."/>
            <person name="Guimaraes J.B."/>
            <person name="Mendonca D."/>
            <person name="Nobrega F."/>
            <person name="Rodrigues L."/>
            <person name="Saibo N.J.M."/>
            <person name="Varela M.C."/>
            <person name="Egas C."/>
            <person name="Matos J."/>
            <person name="Miguel C.M."/>
            <person name="Oliveira M.M."/>
            <person name="Ricardo C.P."/>
            <person name="Goncalves S."/>
        </authorList>
    </citation>
    <scope>NUCLEOTIDE SEQUENCE [LARGE SCALE GENOMIC DNA]</scope>
    <source>
        <strain evidence="2">cv. HL8</strain>
    </source>
</reference>
<comment type="caution">
    <text evidence="1">The sequence shown here is derived from an EMBL/GenBank/DDBJ whole genome shotgun (WGS) entry which is preliminary data.</text>
</comment>
<gene>
    <name evidence="1" type="ORF">CFP56_003937</name>
</gene>
<dbReference type="Proteomes" id="UP000237347">
    <property type="component" value="Unassembled WGS sequence"/>
</dbReference>
<dbReference type="AlphaFoldDB" id="A0AAW0IIB3"/>
<sequence>MNLKENCIEKNLYGISDESYLCKGPRYGSWISYKNNKITLKMEVILSTLYSCLFKMQTIVFISYVNGNEKQEDTFSRNMDKWKFNS</sequence>
<organism evidence="1 2">
    <name type="scientific">Quercus suber</name>
    <name type="common">Cork oak</name>
    <dbReference type="NCBI Taxonomy" id="58331"/>
    <lineage>
        <taxon>Eukaryota</taxon>
        <taxon>Viridiplantae</taxon>
        <taxon>Streptophyta</taxon>
        <taxon>Embryophyta</taxon>
        <taxon>Tracheophyta</taxon>
        <taxon>Spermatophyta</taxon>
        <taxon>Magnoliopsida</taxon>
        <taxon>eudicotyledons</taxon>
        <taxon>Gunneridae</taxon>
        <taxon>Pentapetalae</taxon>
        <taxon>rosids</taxon>
        <taxon>fabids</taxon>
        <taxon>Fagales</taxon>
        <taxon>Fagaceae</taxon>
        <taxon>Quercus</taxon>
    </lineage>
</organism>
<evidence type="ECO:0000313" key="1">
    <source>
        <dbReference type="EMBL" id="KAK7814037.1"/>
    </source>
</evidence>
<accession>A0AAW0IIB3</accession>
<keyword evidence="2" id="KW-1185">Reference proteome</keyword>
<protein>
    <submittedName>
        <fullName evidence="1">Uncharacterized protein</fullName>
    </submittedName>
</protein>
<evidence type="ECO:0000313" key="2">
    <source>
        <dbReference type="Proteomes" id="UP000237347"/>
    </source>
</evidence>
<name>A0AAW0IIB3_QUESU</name>